<dbReference type="SMART" id="SM00256">
    <property type="entry name" value="FBOX"/>
    <property type="match status" value="1"/>
</dbReference>
<evidence type="ECO:0000259" key="2">
    <source>
        <dbReference type="PROSITE" id="PS50181"/>
    </source>
</evidence>
<dbReference type="CDD" id="cd09917">
    <property type="entry name" value="F-box_SF"/>
    <property type="match status" value="1"/>
</dbReference>
<reference evidence="3" key="1">
    <citation type="submission" date="2020-10" db="EMBL/GenBank/DDBJ databases">
        <authorList>
            <person name="Kikuchi T."/>
        </authorList>
    </citation>
    <scope>NUCLEOTIDE SEQUENCE</scope>
    <source>
        <strain evidence="3">NKZ352</strain>
    </source>
</reference>
<protein>
    <recommendedName>
        <fullName evidence="2">F-box domain-containing protein</fullName>
    </recommendedName>
</protein>
<dbReference type="AlphaFoldDB" id="A0A8S1H4I5"/>
<name>A0A8S1H4I5_9PELO</name>
<feature type="domain" description="F-box" evidence="2">
    <location>
        <begin position="9"/>
        <end position="57"/>
    </location>
</feature>
<comment type="caution">
    <text evidence="3">The sequence shown here is derived from an EMBL/GenBank/DDBJ whole genome shotgun (WGS) entry which is preliminary data.</text>
</comment>
<dbReference type="InterPro" id="IPR001810">
    <property type="entry name" value="F-box_dom"/>
</dbReference>
<dbReference type="OrthoDB" id="5860330at2759"/>
<dbReference type="EMBL" id="CAJGYM010000008">
    <property type="protein sequence ID" value="CAD6188340.1"/>
    <property type="molecule type" value="Genomic_DNA"/>
</dbReference>
<evidence type="ECO:0000256" key="1">
    <source>
        <dbReference type="SAM" id="MobiDB-lite"/>
    </source>
</evidence>
<evidence type="ECO:0000313" key="4">
    <source>
        <dbReference type="Proteomes" id="UP000835052"/>
    </source>
</evidence>
<keyword evidence="4" id="KW-1185">Reference proteome</keyword>
<accession>A0A8S1H4I5</accession>
<dbReference type="SUPFAM" id="SSF81383">
    <property type="entry name" value="F-box domain"/>
    <property type="match status" value="1"/>
</dbReference>
<feature type="region of interest" description="Disordered" evidence="1">
    <location>
        <begin position="295"/>
        <end position="322"/>
    </location>
</feature>
<sequence length="385" mass="45205">MWTSRRERPKIVPNMPDLVLRKIFSYLDYPRLCKMERVCKRWMNTVHAQFRREIQEITIERLGSVSPTAYQCVPFRRLSIQCPADSTDFLAGVFRRSRLSIMRMTTDINFLANIQQVRVSKESSRRYFSNVEELWLLIIHPDNDVTSRFLSIEKTLFCELNQLTLQVHVNARYYENVGKIVEAFVLRYSKAQINLELHADKSHLILNQLSYLPSLPLNKIKIICTDFYQPQLRLDSLYAVMREKNIIAKNITIRDWSLYADGYSPLSYNPMETFRISSCTVETVDGLVRSLQKTADQKPPVTEKKKKVVKKKKEDENPDKPKKKIVKRIVKKKKDPYIKKLEIAGQCTLHGLQFLQDRAHTELEKRLGTAIPDMDVDCSEIYYCW</sequence>
<dbReference type="Proteomes" id="UP000835052">
    <property type="component" value="Unassembled WGS sequence"/>
</dbReference>
<proteinExistence type="predicted"/>
<dbReference type="Gene3D" id="1.20.1280.50">
    <property type="match status" value="1"/>
</dbReference>
<dbReference type="InterPro" id="IPR036047">
    <property type="entry name" value="F-box-like_dom_sf"/>
</dbReference>
<dbReference type="Pfam" id="PF00646">
    <property type="entry name" value="F-box"/>
    <property type="match status" value="1"/>
</dbReference>
<evidence type="ECO:0000313" key="3">
    <source>
        <dbReference type="EMBL" id="CAD6188340.1"/>
    </source>
</evidence>
<organism evidence="3 4">
    <name type="scientific">Caenorhabditis auriculariae</name>
    <dbReference type="NCBI Taxonomy" id="2777116"/>
    <lineage>
        <taxon>Eukaryota</taxon>
        <taxon>Metazoa</taxon>
        <taxon>Ecdysozoa</taxon>
        <taxon>Nematoda</taxon>
        <taxon>Chromadorea</taxon>
        <taxon>Rhabditida</taxon>
        <taxon>Rhabditina</taxon>
        <taxon>Rhabditomorpha</taxon>
        <taxon>Rhabditoidea</taxon>
        <taxon>Rhabditidae</taxon>
        <taxon>Peloderinae</taxon>
        <taxon>Caenorhabditis</taxon>
    </lineage>
</organism>
<dbReference type="PROSITE" id="PS50181">
    <property type="entry name" value="FBOX"/>
    <property type="match status" value="1"/>
</dbReference>
<gene>
    <name evidence="3" type="ORF">CAUJ_LOCUS4259</name>
</gene>